<feature type="transmembrane region" description="Helical" evidence="7">
    <location>
        <begin position="164"/>
        <end position="185"/>
    </location>
</feature>
<keyword evidence="5 7" id="KW-1133">Transmembrane helix</keyword>
<reference evidence="8 9" key="1">
    <citation type="submission" date="2020-03" db="EMBL/GenBank/DDBJ databases">
        <authorList>
            <person name="Zhu W."/>
        </authorList>
    </citation>
    <scope>NUCLEOTIDE SEQUENCE [LARGE SCALE GENOMIC DNA]</scope>
    <source>
        <strain evidence="8 9">185</strain>
    </source>
</reference>
<feature type="transmembrane region" description="Helical" evidence="7">
    <location>
        <begin position="67"/>
        <end position="92"/>
    </location>
</feature>
<protein>
    <submittedName>
        <fullName evidence="8">Paraquat-inducible membrane protein A</fullName>
    </submittedName>
</protein>
<evidence type="ECO:0000256" key="3">
    <source>
        <dbReference type="ARBA" id="ARBA00022519"/>
    </source>
</evidence>
<evidence type="ECO:0000256" key="1">
    <source>
        <dbReference type="ARBA" id="ARBA00004533"/>
    </source>
</evidence>
<dbReference type="PANTHER" id="PTHR30462">
    <property type="entry name" value="INTERMEMBRANE TRANSPORT PROTEIN PQIB-RELATED"/>
    <property type="match status" value="1"/>
</dbReference>
<dbReference type="PANTHER" id="PTHR30462:SF3">
    <property type="entry name" value="INTERMEMBRANE TRANSPORT PROTEIN PQIA"/>
    <property type="match status" value="1"/>
</dbReference>
<evidence type="ECO:0000313" key="9">
    <source>
        <dbReference type="Proteomes" id="UP000501939"/>
    </source>
</evidence>
<dbReference type="AlphaFoldDB" id="A0A6G8S8S4"/>
<dbReference type="Proteomes" id="UP000501939">
    <property type="component" value="Chromosome"/>
</dbReference>
<evidence type="ECO:0000256" key="4">
    <source>
        <dbReference type="ARBA" id="ARBA00022692"/>
    </source>
</evidence>
<comment type="subcellular location">
    <subcellularLocation>
        <location evidence="1">Cell inner membrane</location>
    </subcellularLocation>
</comment>
<evidence type="ECO:0000256" key="2">
    <source>
        <dbReference type="ARBA" id="ARBA00022475"/>
    </source>
</evidence>
<feature type="transmembrane region" description="Helical" evidence="7">
    <location>
        <begin position="191"/>
        <end position="214"/>
    </location>
</feature>
<keyword evidence="3" id="KW-0997">Cell inner membrane</keyword>
<keyword evidence="6 7" id="KW-0472">Membrane</keyword>
<keyword evidence="4 7" id="KW-0812">Transmembrane</keyword>
<dbReference type="KEGG" id="alj:G8D99_04665"/>
<gene>
    <name evidence="8" type="ORF">G8D99_04665</name>
</gene>
<evidence type="ECO:0000313" key="8">
    <source>
        <dbReference type="EMBL" id="QIO10333.1"/>
    </source>
</evidence>
<keyword evidence="9" id="KW-1185">Reference proteome</keyword>
<dbReference type="RefSeq" id="WP_166327524.1">
    <property type="nucleotide sequence ID" value="NZ_CP049916.1"/>
</dbReference>
<dbReference type="Pfam" id="PF04403">
    <property type="entry name" value="PqiA"/>
    <property type="match status" value="1"/>
</dbReference>
<name>A0A6G8S8S4_9GAMM</name>
<keyword evidence="2" id="KW-1003">Cell membrane</keyword>
<evidence type="ECO:0000256" key="5">
    <source>
        <dbReference type="ARBA" id="ARBA00022989"/>
    </source>
</evidence>
<dbReference type="InterPro" id="IPR007498">
    <property type="entry name" value="PqiA-like"/>
</dbReference>
<dbReference type="InterPro" id="IPR051800">
    <property type="entry name" value="PqiA-PqiB_transport"/>
</dbReference>
<evidence type="ECO:0000256" key="7">
    <source>
        <dbReference type="SAM" id="Phobius"/>
    </source>
</evidence>
<feature type="transmembrane region" description="Helical" evidence="7">
    <location>
        <begin position="112"/>
        <end position="143"/>
    </location>
</feature>
<accession>A0A6G8S8S4</accession>
<organism evidence="8 9">
    <name type="scientific">Acinetobacter lanii</name>
    <dbReference type="NCBI Taxonomy" id="2715163"/>
    <lineage>
        <taxon>Bacteria</taxon>
        <taxon>Pseudomonadati</taxon>
        <taxon>Pseudomonadota</taxon>
        <taxon>Gammaproteobacteria</taxon>
        <taxon>Moraxellales</taxon>
        <taxon>Moraxellaceae</taxon>
        <taxon>Acinetobacter</taxon>
    </lineage>
</organism>
<sequence>MQLPLRGIDLGLVLCHCCGRLNPQPELNSSETEAHLKNDILKSEALKCERCHAPLHQRKTASLERTLAFLIAATILYIPANILPMTITESILGYQQDTIMSGVIYFWHNGDYFVASVIFMASIFIPLLKLVILALLLAAVYLQSAKRIYLLPAHCAILYRIVEFIGRWSMIDVFVVALLAALIQIHSLATILAGAGSVAFGAVVVLTMCASLSFDPRIIWDNYAQAQKDKRQIKPVEATHDLNFPYSNQEK</sequence>
<proteinExistence type="predicted"/>
<evidence type="ECO:0000256" key="6">
    <source>
        <dbReference type="ARBA" id="ARBA00023136"/>
    </source>
</evidence>
<dbReference type="GO" id="GO:0005886">
    <property type="term" value="C:plasma membrane"/>
    <property type="evidence" value="ECO:0007669"/>
    <property type="project" value="UniProtKB-SubCell"/>
</dbReference>
<dbReference type="EMBL" id="CP049916">
    <property type="protein sequence ID" value="QIO10333.1"/>
    <property type="molecule type" value="Genomic_DNA"/>
</dbReference>